<reference evidence="10" key="1">
    <citation type="submission" date="2015-06" db="UniProtKB">
        <authorList>
            <consortium name="EnsemblPlants"/>
        </authorList>
    </citation>
    <scope>IDENTIFICATION</scope>
</reference>
<dbReference type="GO" id="GO:0007015">
    <property type="term" value="P:actin filament organization"/>
    <property type="evidence" value="ECO:0007669"/>
    <property type="project" value="InterPro"/>
</dbReference>
<keyword evidence="3 9" id="KW-0067">ATP-binding</keyword>
<dbReference type="PANTHER" id="PTHR13140">
    <property type="entry name" value="MYOSIN"/>
    <property type="match status" value="1"/>
</dbReference>
<dbReference type="Gene3D" id="3.40.850.10">
    <property type="entry name" value="Kinesin motor domain"/>
    <property type="match status" value="2"/>
</dbReference>
<dbReference type="FunFam" id="1.10.10.820:FF:000001">
    <property type="entry name" value="Myosin heavy chain"/>
    <property type="match status" value="1"/>
</dbReference>
<feature type="binding site" evidence="9">
    <location>
        <begin position="188"/>
        <end position="195"/>
    </location>
    <ligand>
        <name>ATP</name>
        <dbReference type="ChEBI" id="CHEBI:30616"/>
    </ligand>
</feature>
<dbReference type="InterPro" id="IPR001609">
    <property type="entry name" value="Myosin_head_motor_dom-like"/>
</dbReference>
<dbReference type="PRINTS" id="PR00193">
    <property type="entry name" value="MYOSINHEAVY"/>
</dbReference>
<sequence>MKYKPPGTGIPTFEVSQPINGTPANIIVGSHVWVEDPTLAWIDGEVLSIKNNEVHVQTSNGKKEMDCELHYNAFAQVTTDRSKVFPKDMEAPPGGVDDMTRLSYLHEPGVLQNLATRYELNEIYTYTGSILIAVNPFQRLPHLYDTHMMEQYKGADFGELSPHVFAIADVAYREMINEGKNNSILVSGESGAGKTETTKMLMRYLAHLGGRSGVEGRTVEQQSNPVLEAFGNAKTVRNNNSSRFGKFVEIQFDKTGRISGAAIRTYLLERSRVCQINTPERNYHCFYFLCAAPHEDTQRYKLADARSFHYLNQSSCIEVEGINDAEEYLATRRAMDIVGINEEEQEAIFRVVAAVLHIGNINFAKGKEVDSSVIQDDNSRFHLNTASELLECDCNNLEKALITREIVTPEEIITRTLDPESALASRDALAKTIYSRLFDWIVEKINVSIGQDPNSKQLIGVLDIYGFESFKINSFEQLCINYTNEKLQQHFNQHVFKMEQEEYTREEINWSYIEFVDNQDVLDLIEKAKRGTFVLSFGTPLGSSIWEFASLFYTQTGQSTPVKYVSNLVRSICALDFEQHSYPLIPFTHPLAGSIDGLAASAIAFDVGAQEGATVGIGTWACRGRERGLEEGEAGGVRKGGLIALLDEACMFPRSTHETFAQKLYTTFKNNKRFVKPKLSRTDFTVVHYAGDVTYQADHFLDKNKDYVVAEHQDLLNASSCPFVASLFPTLPEESSKSSKFSSIGSRFKLQLQSLMETLSSTEPHYIRCVKPNNLLKPAIFENTNVIQQLRCGGVLEAIRISCAGYPTRKTFYEFVNRFGVLGPELLEGSNDDKIACQKILEKMKLENYQIGKTKVFLRAGQMADLDARRAEVLGKAARIIQRLMRTYIARKQFVLARWRCHRDYSHYKNMQRAVLTYQCAWRQRLARRELRNLKMAARETGALKEAKDKLEKRVEELTWRLGLEKRLRTDLEEAKAQEIAKLQETLHDLQLQVEEAKTMATKEREAARKAIEEAPPVIKETPVLVEDTEKVNSLTAEVDQLKALLQTERQATETAKKEHAEAERRNEELMKKFEGAEKKIEQLQDTAQRLEEKATNMESENKVLRQQAVAISPTAKALAAYPKSPFQLRTPEIVNAPNGEVKSSPDVTPISLNLKELEAEEKPQKSLNEKQQENQDLLIKCVSQDLGFSSGRAIAACVIYRCLLHWRSFEVERTGVFDRIIQTIGSAIEGIRASPQSAARPFLGSRLIGGLGDLRQVEAKYPALLFKQQLTAFLEKIYGMIRDNLKKEISPLLGLCIQAPRTSRASLIKGSRSQANALAQQTLIAHWQSIVKILTNYLNVLKANYVPSFLISKVFTQIFSFINVQLFNRILRYPVSCSLLLRRECCSFSNGEYVKAGLAELEQWCIYATEEYAGSSWEELKHIRQAVGFLVIHQKPKKTLKEITNDLCPVLSIQQLYRISTMYWDDKYGTHTVSSEVISSMRIMMTEDSNNAVSSSFLLDDDSSIPFSVDDISKSMTEIEDFMPSAGEDQRFRRHGIAFSTKHAYGALMARPDNDLIAPLIWSAKVSRKLKVFAWLLFKDRLNTRVNLAHKHIIDSDICPRCARLSEDSSHLFITCPFANRIWQRLELLPQTNDITDLWDVTTPPHLSTTAWPSALLALLWMIWAARNDMVFRTVDQSSVITLRNLISALDLWSHRLVQTQDKEDVFS</sequence>
<dbReference type="SUPFAM" id="SSF52540">
    <property type="entry name" value="P-loop containing nucleoside triphosphate hydrolases"/>
    <property type="match status" value="1"/>
</dbReference>
<dbReference type="GO" id="GO:0005737">
    <property type="term" value="C:cytoplasm"/>
    <property type="evidence" value="ECO:0007669"/>
    <property type="project" value="TreeGrafter"/>
</dbReference>
<dbReference type="Gene3D" id="1.20.120.720">
    <property type="entry name" value="Myosin VI head, motor domain, U50 subdomain"/>
    <property type="match status" value="1"/>
</dbReference>
<dbReference type="InterPro" id="IPR027417">
    <property type="entry name" value="P-loop_NTPase"/>
</dbReference>
<dbReference type="GO" id="GO:0005524">
    <property type="term" value="F:ATP binding"/>
    <property type="evidence" value="ECO:0007669"/>
    <property type="project" value="UniProtKB-UniRule"/>
</dbReference>
<dbReference type="InterPro" id="IPR002710">
    <property type="entry name" value="Dilute_dom"/>
</dbReference>
<evidence type="ECO:0000313" key="10">
    <source>
        <dbReference type="EnsemblPlants" id="EMT07574"/>
    </source>
</evidence>
<dbReference type="GO" id="GO:0016020">
    <property type="term" value="C:membrane"/>
    <property type="evidence" value="ECO:0007669"/>
    <property type="project" value="TreeGrafter"/>
</dbReference>
<evidence type="ECO:0000256" key="9">
    <source>
        <dbReference type="PROSITE-ProRule" id="PRU00782"/>
    </source>
</evidence>
<keyword evidence="4" id="KW-0112">Calmodulin-binding</keyword>
<dbReference type="Gene3D" id="1.20.5.190">
    <property type="match status" value="1"/>
</dbReference>
<dbReference type="Gene3D" id="3.30.70.1590">
    <property type="match status" value="1"/>
</dbReference>
<organism evidence="10">
    <name type="scientific">Aegilops tauschii</name>
    <name type="common">Tausch's goatgrass</name>
    <name type="synonym">Aegilops squarrosa</name>
    <dbReference type="NCBI Taxonomy" id="37682"/>
    <lineage>
        <taxon>Eukaryota</taxon>
        <taxon>Viridiplantae</taxon>
        <taxon>Streptophyta</taxon>
        <taxon>Embryophyta</taxon>
        <taxon>Tracheophyta</taxon>
        <taxon>Spermatophyta</taxon>
        <taxon>Magnoliopsida</taxon>
        <taxon>Liliopsida</taxon>
        <taxon>Poales</taxon>
        <taxon>Poaceae</taxon>
        <taxon>BOP clade</taxon>
        <taxon>Pooideae</taxon>
        <taxon>Triticodae</taxon>
        <taxon>Triticeae</taxon>
        <taxon>Triticinae</taxon>
        <taxon>Aegilops</taxon>
    </lineage>
</organism>
<evidence type="ECO:0000256" key="2">
    <source>
        <dbReference type="ARBA" id="ARBA00022741"/>
    </source>
</evidence>
<dbReference type="GO" id="GO:0016459">
    <property type="term" value="C:myosin complex"/>
    <property type="evidence" value="ECO:0007669"/>
    <property type="project" value="UniProtKB-KW"/>
</dbReference>
<evidence type="ECO:0000256" key="8">
    <source>
        <dbReference type="ARBA" id="ARBA00023203"/>
    </source>
</evidence>
<dbReference type="Pfam" id="PF01843">
    <property type="entry name" value="DIL"/>
    <property type="match status" value="1"/>
</dbReference>
<dbReference type="InterPro" id="IPR026960">
    <property type="entry name" value="RVT-Znf"/>
</dbReference>
<dbReference type="GO" id="GO:0000146">
    <property type="term" value="F:microfilament motor activity"/>
    <property type="evidence" value="ECO:0007669"/>
    <property type="project" value="TreeGrafter"/>
</dbReference>
<dbReference type="InterPro" id="IPR004009">
    <property type="entry name" value="SH3_Myosin"/>
</dbReference>
<dbReference type="Pfam" id="PF02736">
    <property type="entry name" value="Myosin_N"/>
    <property type="match status" value="1"/>
</dbReference>
<accession>M8BLA7</accession>
<dbReference type="PROSITE" id="PS50096">
    <property type="entry name" value="IQ"/>
    <property type="match status" value="1"/>
</dbReference>
<dbReference type="SMART" id="SM00242">
    <property type="entry name" value="MYSc"/>
    <property type="match status" value="1"/>
</dbReference>
<dbReference type="PROSITE" id="PS51456">
    <property type="entry name" value="MYOSIN_MOTOR"/>
    <property type="match status" value="1"/>
</dbReference>
<evidence type="ECO:0000256" key="7">
    <source>
        <dbReference type="ARBA" id="ARBA00023175"/>
    </source>
</evidence>
<evidence type="ECO:0000256" key="5">
    <source>
        <dbReference type="ARBA" id="ARBA00023054"/>
    </source>
</evidence>
<dbReference type="FunFam" id="1.20.120.720:FF:000011">
    <property type="entry name" value="Myosin 2"/>
    <property type="match status" value="1"/>
</dbReference>
<dbReference type="EnsemblPlants" id="EMT07574">
    <property type="protein sequence ID" value="EMT07574"/>
    <property type="gene ID" value="F775_16020"/>
</dbReference>
<dbReference type="Pfam" id="PF00063">
    <property type="entry name" value="Myosin_head"/>
    <property type="match status" value="2"/>
</dbReference>
<keyword evidence="5" id="KW-0175">Coiled coil</keyword>
<evidence type="ECO:0000256" key="1">
    <source>
        <dbReference type="ARBA" id="ARBA00022737"/>
    </source>
</evidence>
<dbReference type="InterPro" id="IPR036961">
    <property type="entry name" value="Kinesin_motor_dom_sf"/>
</dbReference>
<evidence type="ECO:0000256" key="4">
    <source>
        <dbReference type="ARBA" id="ARBA00022860"/>
    </source>
</evidence>
<dbReference type="GO" id="GO:0030048">
    <property type="term" value="P:actin filament-based movement"/>
    <property type="evidence" value="ECO:0007669"/>
    <property type="project" value="UniProtKB-ARBA"/>
</dbReference>
<dbReference type="GO" id="GO:0051015">
    <property type="term" value="F:actin filament binding"/>
    <property type="evidence" value="ECO:0007669"/>
    <property type="project" value="TreeGrafter"/>
</dbReference>
<dbReference type="PROSITE" id="PS51844">
    <property type="entry name" value="SH3_LIKE"/>
    <property type="match status" value="1"/>
</dbReference>
<dbReference type="Pfam" id="PF13966">
    <property type="entry name" value="zf-RVT"/>
    <property type="match status" value="1"/>
</dbReference>
<keyword evidence="7 9" id="KW-0505">Motor protein</keyword>
<dbReference type="PROSITE" id="PS51126">
    <property type="entry name" value="DILUTE"/>
    <property type="match status" value="1"/>
</dbReference>
<proteinExistence type="inferred from homology"/>
<comment type="similarity">
    <text evidence="9">Belongs to the TRAFAC class myosin-kinesin ATPase superfamily. Myosin family.</text>
</comment>
<dbReference type="Gene3D" id="1.20.58.530">
    <property type="match status" value="2"/>
</dbReference>
<name>M8BLA7_AEGTA</name>
<dbReference type="SMART" id="SM01132">
    <property type="entry name" value="DIL"/>
    <property type="match status" value="1"/>
</dbReference>
<evidence type="ECO:0000256" key="3">
    <source>
        <dbReference type="ARBA" id="ARBA00022840"/>
    </source>
</evidence>
<dbReference type="PANTHER" id="PTHR13140:SF772">
    <property type="entry name" value="MYOSIN-17"/>
    <property type="match status" value="1"/>
</dbReference>
<dbReference type="ExpressionAtlas" id="M8BLA7">
    <property type="expression patterns" value="baseline"/>
</dbReference>
<protein>
    <submittedName>
        <fullName evidence="10">Myosin-2 heavy chain</fullName>
    </submittedName>
</protein>
<keyword evidence="8 9" id="KW-0009">Actin-binding</keyword>
<dbReference type="InterPro" id="IPR036018">
    <property type="entry name" value="MYSc_Myo11"/>
</dbReference>
<evidence type="ECO:0000256" key="6">
    <source>
        <dbReference type="ARBA" id="ARBA00023123"/>
    </source>
</evidence>
<dbReference type="CDD" id="cd15475">
    <property type="entry name" value="MyosinXI_CBD"/>
    <property type="match status" value="1"/>
</dbReference>
<dbReference type="CDD" id="cd01384">
    <property type="entry name" value="MYSc_Myo11"/>
    <property type="match status" value="1"/>
</dbReference>
<dbReference type="InterPro" id="IPR037975">
    <property type="entry name" value="MyosinXI_CBD"/>
</dbReference>
<keyword evidence="2 9" id="KW-0547">Nucleotide-binding</keyword>
<keyword evidence="6 9" id="KW-0518">Myosin</keyword>
<dbReference type="GO" id="GO:0005516">
    <property type="term" value="F:calmodulin binding"/>
    <property type="evidence" value="ECO:0007669"/>
    <property type="project" value="UniProtKB-KW"/>
</dbReference>
<feature type="region of interest" description="Actin-binding" evidence="9">
    <location>
        <begin position="752"/>
        <end position="774"/>
    </location>
</feature>
<keyword evidence="1" id="KW-0677">Repeat</keyword>